<name>A0ABM5QTJ6_STRLI</name>
<evidence type="ECO:0000313" key="3">
    <source>
        <dbReference type="Proteomes" id="UP000028682"/>
    </source>
</evidence>
<keyword evidence="3" id="KW-1185">Reference proteome</keyword>
<dbReference type="Gene3D" id="3.30.750.24">
    <property type="entry name" value="STAS domain"/>
    <property type="match status" value="1"/>
</dbReference>
<dbReference type="InterPro" id="IPR036513">
    <property type="entry name" value="STAS_dom_sf"/>
</dbReference>
<dbReference type="InterPro" id="IPR002645">
    <property type="entry name" value="STAS_dom"/>
</dbReference>
<dbReference type="EMBL" id="CP009124">
    <property type="protein sequence ID" value="AIJ11137.1"/>
    <property type="molecule type" value="Genomic_DNA"/>
</dbReference>
<feature type="domain" description="STAS" evidence="1">
    <location>
        <begin position="31"/>
        <end position="133"/>
    </location>
</feature>
<dbReference type="PROSITE" id="PS50801">
    <property type="entry name" value="STAS"/>
    <property type="match status" value="1"/>
</dbReference>
<evidence type="ECO:0000259" key="1">
    <source>
        <dbReference type="PROSITE" id="PS50801"/>
    </source>
</evidence>
<evidence type="ECO:0000313" key="2">
    <source>
        <dbReference type="EMBL" id="AIJ11137.1"/>
    </source>
</evidence>
<accession>A0ABM5QTJ6</accession>
<gene>
    <name evidence="2" type="ORF">SLIV_00540</name>
</gene>
<protein>
    <submittedName>
        <fullName evidence="2">Anti-sigma factor antagonist</fullName>
    </submittedName>
</protein>
<organism evidence="2 3">
    <name type="scientific">Streptomyces lividans TK24</name>
    <dbReference type="NCBI Taxonomy" id="457428"/>
    <lineage>
        <taxon>Bacteria</taxon>
        <taxon>Bacillati</taxon>
        <taxon>Actinomycetota</taxon>
        <taxon>Actinomycetes</taxon>
        <taxon>Kitasatosporales</taxon>
        <taxon>Streptomycetaceae</taxon>
        <taxon>Streptomyces</taxon>
    </lineage>
</organism>
<dbReference type="InterPro" id="IPR058548">
    <property type="entry name" value="MlaB-like_STAS"/>
</dbReference>
<sequence length="133" mass="14128">MWEGSEVSLHKAVTGCTDAADVSRPQGLDQASVVLYERCGVPVVGVCGEYDLHSITPLSQALGTAAREHTKVVLEASGITFADSALLNLLILTQRSVDLRVAAPARQLRRLLEITGVDAVLKVRSTVEEAATC</sequence>
<dbReference type="Pfam" id="PF13466">
    <property type="entry name" value="STAS_2"/>
    <property type="match status" value="1"/>
</dbReference>
<proteinExistence type="predicted"/>
<reference evidence="3" key="1">
    <citation type="submission" date="2014-08" db="EMBL/GenBank/DDBJ databases">
        <title>Complete genome sequence of Streptomyces lividans TK24.</title>
        <authorList>
            <consortium name="StrepSynth"/>
            <person name="Ruckert C."/>
            <person name="Fridjonson O.H."/>
            <person name="Lambert C."/>
            <person name="van Wezel G.P."/>
            <person name="Bernaerts K."/>
            <person name="Anne J."/>
            <person name="Economou A."/>
            <person name="Kalinowski J."/>
        </authorList>
    </citation>
    <scope>NUCLEOTIDE SEQUENCE [LARGE SCALE GENOMIC DNA]</scope>
    <source>
        <strain evidence="3">TK24</strain>
    </source>
</reference>
<dbReference type="PANTHER" id="PTHR33495:SF2">
    <property type="entry name" value="ANTI-SIGMA FACTOR ANTAGONIST TM_1081-RELATED"/>
    <property type="match status" value="1"/>
</dbReference>
<dbReference type="CDD" id="cd07043">
    <property type="entry name" value="STAS_anti-anti-sigma_factors"/>
    <property type="match status" value="1"/>
</dbReference>
<dbReference type="PANTHER" id="PTHR33495">
    <property type="entry name" value="ANTI-SIGMA FACTOR ANTAGONIST TM_1081-RELATED-RELATED"/>
    <property type="match status" value="1"/>
</dbReference>
<dbReference type="SUPFAM" id="SSF52091">
    <property type="entry name" value="SpoIIaa-like"/>
    <property type="match status" value="1"/>
</dbReference>
<dbReference type="Proteomes" id="UP000028682">
    <property type="component" value="Chromosome"/>
</dbReference>